<protein>
    <recommendedName>
        <fullName evidence="5">Tetratricopeptide repeat protein</fullName>
    </recommendedName>
</protein>
<dbReference type="AlphaFoldDB" id="A0A3R5ZIL5"/>
<comment type="caution">
    <text evidence="3">The sequence shown here is derived from an EMBL/GenBank/DDBJ whole genome shotgun (WGS) entry which is preliminary data.</text>
</comment>
<gene>
    <name evidence="3" type="ORF">DWY11_03370</name>
</gene>
<evidence type="ECO:0000313" key="4">
    <source>
        <dbReference type="Proteomes" id="UP000283872"/>
    </source>
</evidence>
<dbReference type="Gene3D" id="1.25.40.10">
    <property type="entry name" value="Tetratricopeptide repeat domain"/>
    <property type="match status" value="1"/>
</dbReference>
<dbReference type="InterPro" id="IPR011990">
    <property type="entry name" value="TPR-like_helical_dom_sf"/>
</dbReference>
<dbReference type="Proteomes" id="UP000283872">
    <property type="component" value="Unassembled WGS sequence"/>
</dbReference>
<keyword evidence="1" id="KW-0175">Coiled coil</keyword>
<dbReference type="EMBL" id="QRVA01000005">
    <property type="protein sequence ID" value="RGS18096.1"/>
    <property type="molecule type" value="Genomic_DNA"/>
</dbReference>
<feature type="coiled-coil region" evidence="1">
    <location>
        <begin position="396"/>
        <end position="469"/>
    </location>
</feature>
<feature type="transmembrane region" description="Helical" evidence="2">
    <location>
        <begin position="380"/>
        <end position="397"/>
    </location>
</feature>
<accession>A0A3R5ZIL5</accession>
<keyword evidence="2" id="KW-0472">Membrane</keyword>
<proteinExistence type="predicted"/>
<feature type="transmembrane region" description="Helical" evidence="2">
    <location>
        <begin position="7"/>
        <end position="23"/>
    </location>
</feature>
<evidence type="ECO:0000256" key="2">
    <source>
        <dbReference type="SAM" id="Phobius"/>
    </source>
</evidence>
<reference evidence="3 4" key="1">
    <citation type="submission" date="2018-08" db="EMBL/GenBank/DDBJ databases">
        <title>A genome reference for cultivated species of the human gut microbiota.</title>
        <authorList>
            <person name="Zou Y."/>
            <person name="Xue W."/>
            <person name="Luo G."/>
        </authorList>
    </citation>
    <scope>NUCLEOTIDE SEQUENCE [LARGE SCALE GENOMIC DNA]</scope>
    <source>
        <strain evidence="3 4">AF24-12</strain>
    </source>
</reference>
<evidence type="ECO:0008006" key="5">
    <source>
        <dbReference type="Google" id="ProtNLM"/>
    </source>
</evidence>
<keyword evidence="2" id="KW-0812">Transmembrane</keyword>
<sequence>MKRREFVLLRYSVFFTLLYILVGCTENRVQMQRLQVIDSLMEAHPQAAYDSLCRFDSLEVPDASRKVAMKCRMLMAKAQNKLYLQLSADTKFQEVVDYYDSWGTDNEKMQAYYLMGCVFRDQKDAPKAMMSYKKAIECADTLRKECDYKVLFGIYGQMADIYRYQYLHKQSIECYKKYSYYAAKANNMASYIQGFELIASEYYALGDTLKAVEQIKKGYWQYKAHGMRQDAAQMLPTLIYVCLQRAQYQQAHYYMDIYEKESGLFDKNNNILTGREHYYKAKGMYFLGINRIDSAEYYYRKLGRYGFRYETAQGLLSVYRKHLNGDSIRKYSISCEQEMDKILNSTQADAVIQANSLYDYKRLQKQMSDMVIQEEKNKNVLLLMGFIALFFSIYVYNKYKNNLRKKEIRLAKLNKEYLQAVDNAQNTIADYMELKKNTTLFEQKMIKKINVLQDVIDQYEAKLENVKQSDRIIAIENSDIFLKFKNATTPKLKAILPNQNDWKALEILFKQYFPLVYAKISRTKLSTQEFHVCVLSWLKFDNREMSILLQTTTSSICNAKQKANYKLFDQNSASSLYKNLSMLIH</sequence>
<organism evidence="3 4">
    <name type="scientific">Segatella copri</name>
    <dbReference type="NCBI Taxonomy" id="165179"/>
    <lineage>
        <taxon>Bacteria</taxon>
        <taxon>Pseudomonadati</taxon>
        <taxon>Bacteroidota</taxon>
        <taxon>Bacteroidia</taxon>
        <taxon>Bacteroidales</taxon>
        <taxon>Prevotellaceae</taxon>
        <taxon>Segatella</taxon>
    </lineage>
</organism>
<dbReference type="PROSITE" id="PS51257">
    <property type="entry name" value="PROKAR_LIPOPROTEIN"/>
    <property type="match status" value="1"/>
</dbReference>
<dbReference type="SUPFAM" id="SSF48452">
    <property type="entry name" value="TPR-like"/>
    <property type="match status" value="1"/>
</dbReference>
<evidence type="ECO:0000256" key="1">
    <source>
        <dbReference type="SAM" id="Coils"/>
    </source>
</evidence>
<evidence type="ECO:0000313" key="3">
    <source>
        <dbReference type="EMBL" id="RGS18096.1"/>
    </source>
</evidence>
<name>A0A3R5ZIL5_9BACT</name>
<keyword evidence="2" id="KW-1133">Transmembrane helix</keyword>